<keyword evidence="1" id="KW-0812">Transmembrane</keyword>
<organism evidence="2 3">
    <name type="scientific">Ferruginibacter yonginensis</name>
    <dbReference type="NCBI Taxonomy" id="1310416"/>
    <lineage>
        <taxon>Bacteria</taxon>
        <taxon>Pseudomonadati</taxon>
        <taxon>Bacteroidota</taxon>
        <taxon>Chitinophagia</taxon>
        <taxon>Chitinophagales</taxon>
        <taxon>Chitinophagaceae</taxon>
        <taxon>Ferruginibacter</taxon>
    </lineage>
</organism>
<dbReference type="EMBL" id="JBHSCZ010000001">
    <property type="protein sequence ID" value="MFC4261886.1"/>
    <property type="molecule type" value="Genomic_DNA"/>
</dbReference>
<keyword evidence="1" id="KW-0472">Membrane</keyword>
<feature type="transmembrane region" description="Helical" evidence="1">
    <location>
        <begin position="12"/>
        <end position="36"/>
    </location>
</feature>
<proteinExistence type="predicted"/>
<dbReference type="RefSeq" id="WP_379707008.1">
    <property type="nucleotide sequence ID" value="NZ_JBHSCZ010000001.1"/>
</dbReference>
<keyword evidence="1" id="KW-1133">Transmembrane helix</keyword>
<keyword evidence="3" id="KW-1185">Reference proteome</keyword>
<comment type="caution">
    <text evidence="2">The sequence shown here is derived from an EMBL/GenBank/DDBJ whole genome shotgun (WGS) entry which is preliminary data.</text>
</comment>
<sequence>MDDNGKYIRLFGMLFFSFVGFIVALVLIMLGLRLFFGVLSYVPWFNNLYILFIVCVPAILFITVYLIYYKRTKQLSSMAVKVFSYIVFFAALAAWAIFWVLDLIKFFKYNYNAISDYYTFNLAFLASNVLAIFLVGIVQAFNSKKEISWIERNQLDKN</sequence>
<protein>
    <submittedName>
        <fullName evidence="2">Uncharacterized protein</fullName>
    </submittedName>
</protein>
<accession>A0ABV8QNU7</accession>
<evidence type="ECO:0000313" key="2">
    <source>
        <dbReference type="EMBL" id="MFC4261886.1"/>
    </source>
</evidence>
<dbReference type="Proteomes" id="UP001595907">
    <property type="component" value="Unassembled WGS sequence"/>
</dbReference>
<name>A0ABV8QNU7_9BACT</name>
<evidence type="ECO:0000256" key="1">
    <source>
        <dbReference type="SAM" id="Phobius"/>
    </source>
</evidence>
<gene>
    <name evidence="2" type="ORF">ACFOWM_03270</name>
</gene>
<reference evidence="3" key="1">
    <citation type="journal article" date="2019" name="Int. J. Syst. Evol. Microbiol.">
        <title>The Global Catalogue of Microorganisms (GCM) 10K type strain sequencing project: providing services to taxonomists for standard genome sequencing and annotation.</title>
        <authorList>
            <consortium name="The Broad Institute Genomics Platform"/>
            <consortium name="The Broad Institute Genome Sequencing Center for Infectious Disease"/>
            <person name="Wu L."/>
            <person name="Ma J."/>
        </authorList>
    </citation>
    <scope>NUCLEOTIDE SEQUENCE [LARGE SCALE GENOMIC DNA]</scope>
    <source>
        <strain evidence="3">CECT 8289</strain>
    </source>
</reference>
<evidence type="ECO:0000313" key="3">
    <source>
        <dbReference type="Proteomes" id="UP001595907"/>
    </source>
</evidence>
<feature type="transmembrane region" description="Helical" evidence="1">
    <location>
        <begin position="48"/>
        <end position="68"/>
    </location>
</feature>
<feature type="transmembrane region" description="Helical" evidence="1">
    <location>
        <begin position="121"/>
        <end position="142"/>
    </location>
</feature>
<feature type="transmembrane region" description="Helical" evidence="1">
    <location>
        <begin position="80"/>
        <end position="101"/>
    </location>
</feature>